<protein>
    <submittedName>
        <fullName evidence="1">Uncharacterized protein</fullName>
    </submittedName>
</protein>
<name>A0A0A9CTH5_ARUDO</name>
<reference evidence="1" key="1">
    <citation type="submission" date="2014-09" db="EMBL/GenBank/DDBJ databases">
        <authorList>
            <person name="Magalhaes I.L.F."/>
            <person name="Oliveira U."/>
            <person name="Santos F.R."/>
            <person name="Vidigal T.H.D.A."/>
            <person name="Brescovit A.D."/>
            <person name="Santos A.J."/>
        </authorList>
    </citation>
    <scope>NUCLEOTIDE SEQUENCE</scope>
    <source>
        <tissue evidence="1">Shoot tissue taken approximately 20 cm above the soil surface</tissue>
    </source>
</reference>
<accession>A0A0A9CTH5</accession>
<proteinExistence type="predicted"/>
<dbReference type="AlphaFoldDB" id="A0A0A9CTH5"/>
<evidence type="ECO:0000313" key="1">
    <source>
        <dbReference type="EMBL" id="JAD76675.1"/>
    </source>
</evidence>
<dbReference type="EMBL" id="GBRH01221220">
    <property type="protein sequence ID" value="JAD76675.1"/>
    <property type="molecule type" value="Transcribed_RNA"/>
</dbReference>
<organism evidence="1">
    <name type="scientific">Arundo donax</name>
    <name type="common">Giant reed</name>
    <name type="synonym">Donax arundinaceus</name>
    <dbReference type="NCBI Taxonomy" id="35708"/>
    <lineage>
        <taxon>Eukaryota</taxon>
        <taxon>Viridiplantae</taxon>
        <taxon>Streptophyta</taxon>
        <taxon>Embryophyta</taxon>
        <taxon>Tracheophyta</taxon>
        <taxon>Spermatophyta</taxon>
        <taxon>Magnoliopsida</taxon>
        <taxon>Liliopsida</taxon>
        <taxon>Poales</taxon>
        <taxon>Poaceae</taxon>
        <taxon>PACMAD clade</taxon>
        <taxon>Arundinoideae</taxon>
        <taxon>Arundineae</taxon>
        <taxon>Arundo</taxon>
    </lineage>
</organism>
<reference evidence="1" key="2">
    <citation type="journal article" date="2015" name="Data Brief">
        <title>Shoot transcriptome of the giant reed, Arundo donax.</title>
        <authorList>
            <person name="Barrero R.A."/>
            <person name="Guerrero F.D."/>
            <person name="Moolhuijzen P."/>
            <person name="Goolsby J.A."/>
            <person name="Tidwell J."/>
            <person name="Bellgard S.E."/>
            <person name="Bellgard M.I."/>
        </authorList>
    </citation>
    <scope>NUCLEOTIDE SEQUENCE</scope>
    <source>
        <tissue evidence="1">Shoot tissue taken approximately 20 cm above the soil surface</tissue>
    </source>
</reference>
<sequence length="26" mass="2973">MDTLIRKPLLLLLLLSRSTDETLTCI</sequence>